<evidence type="ECO:0000313" key="2">
    <source>
        <dbReference type="Proteomes" id="UP001176021"/>
    </source>
</evidence>
<accession>A0ABT8QP80</accession>
<proteinExistence type="predicted"/>
<comment type="caution">
    <text evidence="1">The sequence shown here is derived from an EMBL/GenBank/DDBJ whole genome shotgun (WGS) entry which is preliminary data.</text>
</comment>
<sequence length="55" mass="6061">MLFISSIILAYVAIARYCQIATADPDVAILILKGGKYTAKENIISVIGFCFDRCF</sequence>
<name>A0ABT8QP80_9FIRM</name>
<organism evidence="1 2">
    <name type="scientific">Desulfosporosinus nitroreducens</name>
    <dbReference type="NCBI Taxonomy" id="2018668"/>
    <lineage>
        <taxon>Bacteria</taxon>
        <taxon>Bacillati</taxon>
        <taxon>Bacillota</taxon>
        <taxon>Clostridia</taxon>
        <taxon>Eubacteriales</taxon>
        <taxon>Desulfitobacteriaceae</taxon>
        <taxon>Desulfosporosinus</taxon>
    </lineage>
</organism>
<protein>
    <submittedName>
        <fullName evidence="1">Uncharacterized protein</fullName>
    </submittedName>
</protein>
<dbReference type="Proteomes" id="UP001176021">
    <property type="component" value="Unassembled WGS sequence"/>
</dbReference>
<reference evidence="1" key="1">
    <citation type="submission" date="2022-05" db="EMBL/GenBank/DDBJ databases">
        <title>Expanded diversity of anoxic marine methylotrophy in a Black Sea sulfate reducing microorganism.</title>
        <authorList>
            <person name="Fischer P.Q."/>
            <person name="Stams A.J.M."/>
            <person name="Villanueva L."/>
            <person name="Sousa D.Z."/>
        </authorList>
    </citation>
    <scope>NUCLEOTIDE SEQUENCE</scope>
    <source>
        <strain evidence="1">P130</strain>
    </source>
</reference>
<evidence type="ECO:0000313" key="1">
    <source>
        <dbReference type="EMBL" id="MDO0823163.1"/>
    </source>
</evidence>
<dbReference type="EMBL" id="JAMJEV010000007">
    <property type="protein sequence ID" value="MDO0823163.1"/>
    <property type="molecule type" value="Genomic_DNA"/>
</dbReference>
<dbReference type="RefSeq" id="WP_302048664.1">
    <property type="nucleotide sequence ID" value="NZ_JAMJEV010000007.1"/>
</dbReference>
<gene>
    <name evidence="1" type="ORF">M8H41_09890</name>
</gene>
<keyword evidence="2" id="KW-1185">Reference proteome</keyword>